<evidence type="ECO:0000313" key="9">
    <source>
        <dbReference type="EMBL" id="EZH74122.1"/>
    </source>
</evidence>
<organism evidence="9 10">
    <name type="scientific">Aquimarina atlantica</name>
    <dbReference type="NCBI Taxonomy" id="1317122"/>
    <lineage>
        <taxon>Bacteria</taxon>
        <taxon>Pseudomonadati</taxon>
        <taxon>Bacteroidota</taxon>
        <taxon>Flavobacteriia</taxon>
        <taxon>Flavobacteriales</taxon>
        <taxon>Flavobacteriaceae</taxon>
        <taxon>Aquimarina</taxon>
    </lineage>
</organism>
<dbReference type="PROSITE" id="PS50110">
    <property type="entry name" value="RESPONSE_REGULATORY"/>
    <property type="match status" value="1"/>
</dbReference>
<dbReference type="Pfam" id="PF02518">
    <property type="entry name" value="HATPase_c"/>
    <property type="match status" value="1"/>
</dbReference>
<dbReference type="GO" id="GO:0000155">
    <property type="term" value="F:phosphorelay sensor kinase activity"/>
    <property type="evidence" value="ECO:0007669"/>
    <property type="project" value="InterPro"/>
</dbReference>
<dbReference type="SUPFAM" id="SSF52172">
    <property type="entry name" value="CheY-like"/>
    <property type="match status" value="1"/>
</dbReference>
<evidence type="ECO:0000256" key="6">
    <source>
        <dbReference type="SAM" id="SignalP"/>
    </source>
</evidence>
<dbReference type="CDD" id="cd01007">
    <property type="entry name" value="PBP2_BvgS_HisK_like"/>
    <property type="match status" value="1"/>
</dbReference>
<dbReference type="InterPro" id="IPR036890">
    <property type="entry name" value="HATPase_C_sf"/>
</dbReference>
<dbReference type="PRINTS" id="PR00344">
    <property type="entry name" value="BCTRLSENSOR"/>
</dbReference>
<dbReference type="AlphaFoldDB" id="A0A023BVR6"/>
<dbReference type="Proteomes" id="UP000023541">
    <property type="component" value="Unassembled WGS sequence"/>
</dbReference>
<feature type="signal peptide" evidence="6">
    <location>
        <begin position="1"/>
        <end position="24"/>
    </location>
</feature>
<dbReference type="CDD" id="cd16922">
    <property type="entry name" value="HATPase_EvgS-ArcB-TorS-like"/>
    <property type="match status" value="1"/>
</dbReference>
<dbReference type="SMART" id="SM00388">
    <property type="entry name" value="HisKA"/>
    <property type="match status" value="1"/>
</dbReference>
<dbReference type="InterPro" id="IPR050956">
    <property type="entry name" value="2C_system_His_kinase"/>
</dbReference>
<dbReference type="InterPro" id="IPR003594">
    <property type="entry name" value="HATPase_dom"/>
</dbReference>
<dbReference type="OrthoDB" id="9811889at2"/>
<evidence type="ECO:0000256" key="5">
    <source>
        <dbReference type="SAM" id="Phobius"/>
    </source>
</evidence>
<dbReference type="STRING" id="1317122.ATO12_14710"/>
<dbReference type="Pfam" id="PF00497">
    <property type="entry name" value="SBP_bac_3"/>
    <property type="match status" value="1"/>
</dbReference>
<dbReference type="EMBL" id="AQRA01000004">
    <property type="protein sequence ID" value="EZH74122.1"/>
    <property type="molecule type" value="Genomic_DNA"/>
</dbReference>
<dbReference type="SMART" id="SM00062">
    <property type="entry name" value="PBPb"/>
    <property type="match status" value="1"/>
</dbReference>
<accession>A0A023BVR6</accession>
<evidence type="ECO:0000256" key="4">
    <source>
        <dbReference type="PROSITE-ProRule" id="PRU00169"/>
    </source>
</evidence>
<evidence type="ECO:0000259" key="7">
    <source>
        <dbReference type="PROSITE" id="PS50109"/>
    </source>
</evidence>
<dbReference type="PANTHER" id="PTHR43719:SF28">
    <property type="entry name" value="PEROXIDE STRESS-ACTIVATED HISTIDINE KINASE MAK1-RELATED"/>
    <property type="match status" value="1"/>
</dbReference>
<dbReference type="Gene3D" id="3.40.50.2300">
    <property type="match status" value="1"/>
</dbReference>
<keyword evidence="5" id="KW-0472">Membrane</keyword>
<dbReference type="PROSITE" id="PS51257">
    <property type="entry name" value="PROKAR_LIPOPROTEIN"/>
    <property type="match status" value="1"/>
</dbReference>
<dbReference type="PROSITE" id="PS50109">
    <property type="entry name" value="HIS_KIN"/>
    <property type="match status" value="1"/>
</dbReference>
<dbReference type="InterPro" id="IPR003661">
    <property type="entry name" value="HisK_dim/P_dom"/>
</dbReference>
<keyword evidence="5" id="KW-0812">Transmembrane</keyword>
<feature type="modified residue" description="4-aspartylphosphate" evidence="4">
    <location>
        <position position="620"/>
    </location>
</feature>
<dbReference type="InterPro" id="IPR004358">
    <property type="entry name" value="Sig_transdc_His_kin-like_C"/>
</dbReference>
<feature type="transmembrane region" description="Helical" evidence="5">
    <location>
        <begin position="272"/>
        <end position="296"/>
    </location>
</feature>
<dbReference type="SUPFAM" id="SSF55874">
    <property type="entry name" value="ATPase domain of HSP90 chaperone/DNA topoisomerase II/histidine kinase"/>
    <property type="match status" value="1"/>
</dbReference>
<dbReference type="InterPro" id="IPR036097">
    <property type="entry name" value="HisK_dim/P_sf"/>
</dbReference>
<dbReference type="EC" id="2.7.13.3" evidence="2"/>
<reference evidence="9 10" key="1">
    <citation type="submission" date="2014-04" db="EMBL/GenBank/DDBJ databases">
        <title>Aquimarina sp. 22II-S11-z7 Genome Sequencing.</title>
        <authorList>
            <person name="Lai Q."/>
        </authorList>
    </citation>
    <scope>NUCLEOTIDE SEQUENCE [LARGE SCALE GENOMIC DNA]</scope>
    <source>
        <strain evidence="9 10">22II-S11-z7</strain>
    </source>
</reference>
<evidence type="ECO:0000256" key="3">
    <source>
        <dbReference type="ARBA" id="ARBA00022553"/>
    </source>
</evidence>
<dbReference type="InterPro" id="IPR001789">
    <property type="entry name" value="Sig_transdc_resp-reg_receiver"/>
</dbReference>
<feature type="chain" id="PRO_5001515861" description="histidine kinase" evidence="6">
    <location>
        <begin position="25"/>
        <end position="690"/>
    </location>
</feature>
<dbReference type="Gene3D" id="3.40.190.10">
    <property type="entry name" value="Periplasmic binding protein-like II"/>
    <property type="match status" value="2"/>
</dbReference>
<feature type="domain" description="Histidine kinase" evidence="7">
    <location>
        <begin position="325"/>
        <end position="543"/>
    </location>
</feature>
<keyword evidence="3 4" id="KW-0597">Phosphoprotein</keyword>
<evidence type="ECO:0000256" key="1">
    <source>
        <dbReference type="ARBA" id="ARBA00000085"/>
    </source>
</evidence>
<dbReference type="InterPro" id="IPR005467">
    <property type="entry name" value="His_kinase_dom"/>
</dbReference>
<comment type="caution">
    <text evidence="9">The sequence shown here is derived from an EMBL/GenBank/DDBJ whole genome shotgun (WGS) entry which is preliminary data.</text>
</comment>
<dbReference type="SUPFAM" id="SSF53850">
    <property type="entry name" value="Periplasmic binding protein-like II"/>
    <property type="match status" value="1"/>
</dbReference>
<dbReference type="Gene3D" id="1.10.287.130">
    <property type="match status" value="1"/>
</dbReference>
<dbReference type="Pfam" id="PF00072">
    <property type="entry name" value="Response_reg"/>
    <property type="match status" value="1"/>
</dbReference>
<dbReference type="Gene3D" id="3.30.565.10">
    <property type="entry name" value="Histidine kinase-like ATPase, C-terminal domain"/>
    <property type="match status" value="1"/>
</dbReference>
<evidence type="ECO:0000256" key="2">
    <source>
        <dbReference type="ARBA" id="ARBA00012438"/>
    </source>
</evidence>
<evidence type="ECO:0000259" key="8">
    <source>
        <dbReference type="PROSITE" id="PS50110"/>
    </source>
</evidence>
<comment type="catalytic activity">
    <reaction evidence="1">
        <text>ATP + protein L-histidine = ADP + protein N-phospho-L-histidine.</text>
        <dbReference type="EC" id="2.7.13.3"/>
    </reaction>
</comment>
<evidence type="ECO:0000313" key="10">
    <source>
        <dbReference type="Proteomes" id="UP000023541"/>
    </source>
</evidence>
<dbReference type="PANTHER" id="PTHR43719">
    <property type="entry name" value="TWO-COMPONENT HISTIDINE KINASE"/>
    <property type="match status" value="1"/>
</dbReference>
<feature type="domain" description="Response regulatory" evidence="8">
    <location>
        <begin position="567"/>
        <end position="685"/>
    </location>
</feature>
<sequence length="690" mass="79179">MCNRKTFLLPFLFCLCSVLFFSCSKEKIITNAEADWLKQNDSITIALFPYYPPYQFINNNTTIEGIFIEYFNLIEDKIDHKFKRRYYSNWSQLVKDAKSKKIDMILEAQQTWDRSQYLNFYTEFFNTPFVLVASKDTPDGLTLKDFNTKTITVPLGYSSEEYLRKKHPEIKLKTYLNESMALQKVQTGKHDAYFGPKTVANFLIKSKNFDNLKIIAETKYSYIPSIAVAKDNAILNKIIQKTTNSISDSEKQNIIENWLYIKTKPFYKNPNFLIPFVFFILLGLLIVLGINFYLGYTVKHRTKALRIAKDNAEKDNQLKTAFIHNISHEIRTPMNGIIGFSRLLKESSTTDNQKAKYTEIIVNSSKQLIASMDNVLEISKLQTKQVILTQEETDLYEVFDIVFSTFEIIAKKKGISLILNNNLLEDQRYVRIDKSKLIKIITSLVKNAVKYTQRGAVLISVMLQSDFLVINVRDSGIGIDPKNQQLIFKSFSQSENQISRKYGGLGLGLTIAKEYTNLMKGELSFSSIPDKGSTFRVELPYHPITIANPLNTISPTLSKDTKTRQHTILIAEDGDVNFLVLKTILLKIENYHFTIHRAKNGKEAVTFCKENNAINLVFMDMKMPEMDGYDATKLIKKLHPELPVIAQTAYANKEDILNVFAAGCDDFIAKPVDPEILKKVIHKYLSVYSF</sequence>
<dbReference type="InterPro" id="IPR001638">
    <property type="entry name" value="Solute-binding_3/MltF_N"/>
</dbReference>
<dbReference type="eggNOG" id="COG0834">
    <property type="taxonomic scope" value="Bacteria"/>
</dbReference>
<gene>
    <name evidence="9" type="ORF">ATO12_14710</name>
</gene>
<dbReference type="Pfam" id="PF00512">
    <property type="entry name" value="HisKA"/>
    <property type="match status" value="1"/>
</dbReference>
<dbReference type="SUPFAM" id="SSF47384">
    <property type="entry name" value="Homodimeric domain of signal transducing histidine kinase"/>
    <property type="match status" value="1"/>
</dbReference>
<keyword evidence="10" id="KW-1185">Reference proteome</keyword>
<dbReference type="CDD" id="cd17546">
    <property type="entry name" value="REC_hyHK_CKI1_RcsC-like"/>
    <property type="match status" value="1"/>
</dbReference>
<dbReference type="SMART" id="SM00448">
    <property type="entry name" value="REC"/>
    <property type="match status" value="1"/>
</dbReference>
<protein>
    <recommendedName>
        <fullName evidence="2">histidine kinase</fullName>
        <ecNumber evidence="2">2.7.13.3</ecNumber>
    </recommendedName>
</protein>
<dbReference type="SMART" id="SM00387">
    <property type="entry name" value="HATPase_c"/>
    <property type="match status" value="1"/>
</dbReference>
<dbReference type="InterPro" id="IPR011006">
    <property type="entry name" value="CheY-like_superfamily"/>
</dbReference>
<keyword evidence="5" id="KW-1133">Transmembrane helix</keyword>
<keyword evidence="6" id="KW-0732">Signal</keyword>
<name>A0A023BVR6_9FLAO</name>
<proteinExistence type="predicted"/>
<dbReference type="CDD" id="cd00082">
    <property type="entry name" value="HisKA"/>
    <property type="match status" value="1"/>
</dbReference>
<dbReference type="eggNOG" id="COG0642">
    <property type="taxonomic scope" value="Bacteria"/>
</dbReference>